<organism evidence="2 3">
    <name type="scientific">Hallella faecis</name>
    <dbReference type="NCBI Taxonomy" id="2841596"/>
    <lineage>
        <taxon>Bacteria</taxon>
        <taxon>Pseudomonadati</taxon>
        <taxon>Bacteroidota</taxon>
        <taxon>Bacteroidia</taxon>
        <taxon>Bacteroidales</taxon>
        <taxon>Prevotellaceae</taxon>
        <taxon>Hallella</taxon>
    </lineage>
</organism>
<feature type="chain" id="PRO_5045610582" description="DUF4595 domain-containing protein" evidence="1">
    <location>
        <begin position="24"/>
        <end position="219"/>
    </location>
</feature>
<sequence>MKTMKMIWVAMLLALPMVLTSCGDDDPYWYGDYDYGGDYRPNNRPDEDDDEDFCVSMAQTLAGQWRGELMAYQIDSAGVAIDSILYSTDIEFKQYNRQSISGTGTQYDYEIYYDKWGKQYIADEPFTRNFTWYIDPNNGTIYLTYKEKHSDGTTSDYVMTIDYDDLNLDNRTFTGYLWAADGGEVDDFWFERYKGDSNAKAAQPTSDGCKAVKLKLVMR</sequence>
<evidence type="ECO:0008006" key="4">
    <source>
        <dbReference type="Google" id="ProtNLM"/>
    </source>
</evidence>
<dbReference type="RefSeq" id="WP_215758518.1">
    <property type="nucleotide sequence ID" value="NZ_JAHKBE010000001.1"/>
</dbReference>
<dbReference type="Proteomes" id="UP001487296">
    <property type="component" value="Unassembled WGS sequence"/>
</dbReference>
<name>A0ABV1FME8_9BACT</name>
<keyword evidence="1" id="KW-0732">Signal</keyword>
<dbReference type="EMBL" id="JBBNFP010000002">
    <property type="protein sequence ID" value="MEQ2485577.1"/>
    <property type="molecule type" value="Genomic_DNA"/>
</dbReference>
<comment type="caution">
    <text evidence="2">The sequence shown here is derived from an EMBL/GenBank/DDBJ whole genome shotgun (WGS) entry which is preliminary data.</text>
</comment>
<keyword evidence="3" id="KW-1185">Reference proteome</keyword>
<accession>A0ABV1FME8</accession>
<reference evidence="2 3" key="1">
    <citation type="submission" date="2024-04" db="EMBL/GenBank/DDBJ databases">
        <title>Human intestinal bacterial collection.</title>
        <authorList>
            <person name="Pauvert C."/>
            <person name="Hitch T.C.A."/>
            <person name="Clavel T."/>
        </authorList>
    </citation>
    <scope>NUCLEOTIDE SEQUENCE [LARGE SCALE GENOMIC DNA]</scope>
    <source>
        <strain evidence="2 3">CLA-AA-H145</strain>
    </source>
</reference>
<dbReference type="PROSITE" id="PS51257">
    <property type="entry name" value="PROKAR_LIPOPROTEIN"/>
    <property type="match status" value="1"/>
</dbReference>
<evidence type="ECO:0000256" key="1">
    <source>
        <dbReference type="SAM" id="SignalP"/>
    </source>
</evidence>
<proteinExistence type="predicted"/>
<feature type="signal peptide" evidence="1">
    <location>
        <begin position="1"/>
        <end position="23"/>
    </location>
</feature>
<evidence type="ECO:0000313" key="3">
    <source>
        <dbReference type="Proteomes" id="UP001487296"/>
    </source>
</evidence>
<protein>
    <recommendedName>
        <fullName evidence="4">DUF4595 domain-containing protein</fullName>
    </recommendedName>
</protein>
<evidence type="ECO:0000313" key="2">
    <source>
        <dbReference type="EMBL" id="MEQ2485577.1"/>
    </source>
</evidence>
<gene>
    <name evidence="2" type="ORF">AAAT34_00745</name>
</gene>